<comment type="caution">
    <text evidence="10">Lacks conserved residue(s) required for the propagation of feature annotation.</text>
</comment>
<keyword evidence="4 10" id="KW-0812">Transmembrane</keyword>
<reference evidence="12 13" key="1">
    <citation type="journal article" date="2016" name="Nat. Commun.">
        <title>Thousands of microbial genomes shed light on interconnected biogeochemical processes in an aquifer system.</title>
        <authorList>
            <person name="Anantharaman K."/>
            <person name="Brown C.T."/>
            <person name="Hug L.A."/>
            <person name="Sharon I."/>
            <person name="Castelle C.J."/>
            <person name="Probst A.J."/>
            <person name="Thomas B.C."/>
            <person name="Singh A."/>
            <person name="Wilkins M.J."/>
            <person name="Karaoz U."/>
            <person name="Brodie E.L."/>
            <person name="Williams K.H."/>
            <person name="Hubbard S.S."/>
            <person name="Banfield J.F."/>
        </authorList>
    </citation>
    <scope>NUCLEOTIDE SEQUENCE [LARGE SCALE GENOMIC DNA]</scope>
</reference>
<dbReference type="PROSITE" id="PS00756">
    <property type="entry name" value="SECY_2"/>
    <property type="match status" value="1"/>
</dbReference>
<proteinExistence type="inferred from homology"/>
<name>A0A1F5BUD1_9BACT</name>
<feature type="transmembrane region" description="Helical" evidence="10">
    <location>
        <begin position="363"/>
        <end position="381"/>
    </location>
</feature>
<dbReference type="SUPFAM" id="SSF103491">
    <property type="entry name" value="Preprotein translocase SecY subunit"/>
    <property type="match status" value="1"/>
</dbReference>
<dbReference type="PRINTS" id="PR00303">
    <property type="entry name" value="SECYTRNLCASE"/>
</dbReference>
<feature type="transmembrane region" description="Helical" evidence="10">
    <location>
        <begin position="113"/>
        <end position="133"/>
    </location>
</feature>
<dbReference type="Proteomes" id="UP000176650">
    <property type="component" value="Unassembled WGS sequence"/>
</dbReference>
<evidence type="ECO:0000256" key="7">
    <source>
        <dbReference type="ARBA" id="ARBA00023010"/>
    </source>
</evidence>
<dbReference type="NCBIfam" id="TIGR00967">
    <property type="entry name" value="3a0501s007"/>
    <property type="match status" value="1"/>
</dbReference>
<keyword evidence="3 10" id="KW-0813">Transport</keyword>
<evidence type="ECO:0000256" key="6">
    <source>
        <dbReference type="ARBA" id="ARBA00022989"/>
    </source>
</evidence>
<comment type="subunit">
    <text evidence="10">Component of the Sec protein translocase complex. Heterotrimer consisting of SecY, SecE and SecG subunits. The heterotrimers can form oligomers, although 1 heterotrimer is thought to be able to translocate proteins. Interacts with the ribosome. Interacts with SecDF, and other proteins may be involved. Interacts with SecA.</text>
</comment>
<evidence type="ECO:0000256" key="10">
    <source>
        <dbReference type="HAMAP-Rule" id="MF_01465"/>
    </source>
</evidence>
<sequence>MLRKLLDIFTIKDLRNRIFFVLALLVVSRLAATIPVPGIDVSKLKDFFEGSQFFGLLNIFSGGALSNLSIVMLGVGPYITALIVMQLLTMIFPSIKELYQNSGEQGRQKFNQYTRLLTVPFAALQGYGLLALLQNQNVIPHLEKFALSTNIIVIIAGTVFLTWLGELITEKKIGNGVSLLIFAGIIAALPTQIKQLYLNFDPSMIPMIIVFLVVLVIVIAGVVFISESQRNVPISYAKRIRGSRVYGGTSTYLPLKVNQAGVIPIIFAISILLFPQMLANFMQLSSSQWVQGVARWMNEFLQQGFIYGAMYFFLVVVFTYFYTAVTFDTKQIADNVQKQGGFVPGIRPGSPTVDFLNRVMNRITLAGALSLGLIAVLPYIVQYFTGTATLTIGGTALLIVVSVVLDTMKQIKSQMLMHEYEKF</sequence>
<dbReference type="Gene3D" id="1.10.3370.10">
    <property type="entry name" value="SecY subunit domain"/>
    <property type="match status" value="1"/>
</dbReference>
<gene>
    <name evidence="10" type="primary">secY</name>
    <name evidence="12" type="ORF">A2988_01440</name>
</gene>
<dbReference type="Pfam" id="PF00344">
    <property type="entry name" value="SecY"/>
    <property type="match status" value="1"/>
</dbReference>
<dbReference type="PIRSF" id="PIRSF004557">
    <property type="entry name" value="SecY"/>
    <property type="match status" value="1"/>
</dbReference>
<dbReference type="InterPro" id="IPR023201">
    <property type="entry name" value="SecY_dom_sf"/>
</dbReference>
<dbReference type="GO" id="GO:0006605">
    <property type="term" value="P:protein targeting"/>
    <property type="evidence" value="ECO:0007669"/>
    <property type="project" value="UniProtKB-UniRule"/>
</dbReference>
<feature type="transmembrane region" description="Helical" evidence="10">
    <location>
        <begin position="145"/>
        <end position="164"/>
    </location>
</feature>
<organism evidence="12 13">
    <name type="scientific">Candidatus Azambacteria bacterium RIFCSPLOWO2_01_FULL_46_25</name>
    <dbReference type="NCBI Taxonomy" id="1797298"/>
    <lineage>
        <taxon>Bacteria</taxon>
        <taxon>Candidatus Azamiibacteriota</taxon>
    </lineage>
</organism>
<keyword evidence="10" id="KW-1003">Cell membrane</keyword>
<feature type="transmembrane region" description="Helical" evidence="10">
    <location>
        <begin position="70"/>
        <end position="92"/>
    </location>
</feature>
<comment type="function">
    <text evidence="10">The central subunit of the protein translocation channel SecYEG. Consists of two halves formed by TMs 1-5 and 6-10. These two domains form a lateral gate at the front which open onto the bilayer between TMs 2 and 7, and are clamped together by SecE at the back. The channel is closed by both a pore ring composed of hydrophobic SecY resides and a short helix (helix 2A) on the extracellular side of the membrane which forms a plug. The plug probably moves laterally to allow the channel to open. The ring and the pore may move independently.</text>
</comment>
<dbReference type="InterPro" id="IPR002208">
    <property type="entry name" value="SecY/SEC61-alpha"/>
</dbReference>
<comment type="similarity">
    <text evidence="2 10 11">Belongs to the SecY/SEC61-alpha family.</text>
</comment>
<feature type="transmembrane region" description="Helical" evidence="10">
    <location>
        <begin position="205"/>
        <end position="225"/>
    </location>
</feature>
<dbReference type="EMBL" id="MEYS01000002">
    <property type="protein sequence ID" value="OGD34223.1"/>
    <property type="molecule type" value="Genomic_DNA"/>
</dbReference>
<evidence type="ECO:0000256" key="9">
    <source>
        <dbReference type="ARBA" id="ARBA00039733"/>
    </source>
</evidence>
<keyword evidence="8 10" id="KW-0472">Membrane</keyword>
<keyword evidence="6 10" id="KW-1133">Transmembrane helix</keyword>
<dbReference type="InterPro" id="IPR030659">
    <property type="entry name" value="SecY_CS"/>
</dbReference>
<dbReference type="GO" id="GO:0065002">
    <property type="term" value="P:intracellular protein transmembrane transport"/>
    <property type="evidence" value="ECO:0007669"/>
    <property type="project" value="UniProtKB-UniRule"/>
</dbReference>
<protein>
    <recommendedName>
        <fullName evidence="9 10">Protein translocase subunit SecY</fullName>
    </recommendedName>
</protein>
<evidence type="ECO:0000256" key="11">
    <source>
        <dbReference type="RuleBase" id="RU004349"/>
    </source>
</evidence>
<accession>A0A1F5BUD1</accession>
<evidence type="ECO:0000256" key="8">
    <source>
        <dbReference type="ARBA" id="ARBA00023136"/>
    </source>
</evidence>
<feature type="transmembrane region" description="Helical" evidence="10">
    <location>
        <begin position="304"/>
        <end position="322"/>
    </location>
</feature>
<dbReference type="GO" id="GO:0005886">
    <property type="term" value="C:plasma membrane"/>
    <property type="evidence" value="ECO:0007669"/>
    <property type="project" value="UniProtKB-SubCell"/>
</dbReference>
<feature type="transmembrane region" description="Helical" evidence="10">
    <location>
        <begin position="387"/>
        <end position="405"/>
    </location>
</feature>
<evidence type="ECO:0000256" key="2">
    <source>
        <dbReference type="ARBA" id="ARBA00005751"/>
    </source>
</evidence>
<comment type="subcellular location">
    <subcellularLocation>
        <location evidence="10">Cell membrane</location>
        <topology evidence="10">Multi-pass membrane protein</topology>
    </subcellularLocation>
    <subcellularLocation>
        <location evidence="1">Membrane</location>
        <topology evidence="1">Multi-pass membrane protein</topology>
    </subcellularLocation>
</comment>
<evidence type="ECO:0000256" key="1">
    <source>
        <dbReference type="ARBA" id="ARBA00004141"/>
    </source>
</evidence>
<dbReference type="STRING" id="1797298.A2988_01440"/>
<dbReference type="GO" id="GO:0043952">
    <property type="term" value="P:protein transport by the Sec complex"/>
    <property type="evidence" value="ECO:0007669"/>
    <property type="project" value="UniProtKB-UniRule"/>
</dbReference>
<keyword evidence="7 10" id="KW-0811">Translocation</keyword>
<feature type="transmembrane region" description="Helical" evidence="10">
    <location>
        <begin position="176"/>
        <end position="193"/>
    </location>
</feature>
<dbReference type="HAMAP" id="MF_01465">
    <property type="entry name" value="SecY"/>
    <property type="match status" value="1"/>
</dbReference>
<keyword evidence="5 10" id="KW-0653">Protein transport</keyword>
<feature type="transmembrane region" description="Helical" evidence="10">
    <location>
        <begin position="262"/>
        <end position="284"/>
    </location>
</feature>
<dbReference type="AlphaFoldDB" id="A0A1F5BUD1"/>
<dbReference type="FunFam" id="1.10.3370.10:FF:000001">
    <property type="entry name" value="Preprotein translocase subunit SecY"/>
    <property type="match status" value="1"/>
</dbReference>
<evidence type="ECO:0000256" key="5">
    <source>
        <dbReference type="ARBA" id="ARBA00022927"/>
    </source>
</evidence>
<dbReference type="PANTHER" id="PTHR10906">
    <property type="entry name" value="SECY/SEC61-ALPHA FAMILY MEMBER"/>
    <property type="match status" value="1"/>
</dbReference>
<evidence type="ECO:0000256" key="4">
    <source>
        <dbReference type="ARBA" id="ARBA00022692"/>
    </source>
</evidence>
<comment type="caution">
    <text evidence="12">The sequence shown here is derived from an EMBL/GenBank/DDBJ whole genome shotgun (WGS) entry which is preliminary data.</text>
</comment>
<evidence type="ECO:0000313" key="13">
    <source>
        <dbReference type="Proteomes" id="UP000176650"/>
    </source>
</evidence>
<dbReference type="InterPro" id="IPR026593">
    <property type="entry name" value="SecY"/>
</dbReference>
<evidence type="ECO:0000256" key="3">
    <source>
        <dbReference type="ARBA" id="ARBA00022448"/>
    </source>
</evidence>
<evidence type="ECO:0000313" key="12">
    <source>
        <dbReference type="EMBL" id="OGD34223.1"/>
    </source>
</evidence>